<evidence type="ECO:0000313" key="2">
    <source>
        <dbReference type="Proteomes" id="UP001374584"/>
    </source>
</evidence>
<organism evidence="1 2">
    <name type="scientific">Phaseolus coccineus</name>
    <name type="common">Scarlet runner bean</name>
    <name type="synonym">Phaseolus multiflorus</name>
    <dbReference type="NCBI Taxonomy" id="3886"/>
    <lineage>
        <taxon>Eukaryota</taxon>
        <taxon>Viridiplantae</taxon>
        <taxon>Streptophyta</taxon>
        <taxon>Embryophyta</taxon>
        <taxon>Tracheophyta</taxon>
        <taxon>Spermatophyta</taxon>
        <taxon>Magnoliopsida</taxon>
        <taxon>eudicotyledons</taxon>
        <taxon>Gunneridae</taxon>
        <taxon>Pentapetalae</taxon>
        <taxon>rosids</taxon>
        <taxon>fabids</taxon>
        <taxon>Fabales</taxon>
        <taxon>Fabaceae</taxon>
        <taxon>Papilionoideae</taxon>
        <taxon>50 kb inversion clade</taxon>
        <taxon>NPAAA clade</taxon>
        <taxon>indigoferoid/millettioid clade</taxon>
        <taxon>Phaseoleae</taxon>
        <taxon>Phaseolus</taxon>
    </lineage>
</organism>
<name>A0AAN9RD70_PHACN</name>
<evidence type="ECO:0000313" key="1">
    <source>
        <dbReference type="EMBL" id="KAK7367817.1"/>
    </source>
</evidence>
<comment type="caution">
    <text evidence="1">The sequence shown here is derived from an EMBL/GenBank/DDBJ whole genome shotgun (WGS) entry which is preliminary data.</text>
</comment>
<gene>
    <name evidence="1" type="ORF">VNO80_09835</name>
</gene>
<sequence>MHEELWTKYQEDFLLLRCYFGTANDDGSGISGSARDWALARVRSLISRRSGYVSNDFVVEEECGASA</sequence>
<reference evidence="1 2" key="1">
    <citation type="submission" date="2024-01" db="EMBL/GenBank/DDBJ databases">
        <title>The genomes of 5 underutilized Papilionoideae crops provide insights into root nodulation and disease resistanc.</title>
        <authorList>
            <person name="Jiang F."/>
        </authorList>
    </citation>
    <scope>NUCLEOTIDE SEQUENCE [LARGE SCALE GENOMIC DNA]</scope>
    <source>
        <strain evidence="1">JINMINGXINNONG_FW02</strain>
        <tissue evidence="1">Leaves</tissue>
    </source>
</reference>
<accession>A0AAN9RD70</accession>
<dbReference type="EMBL" id="JAYMYR010000004">
    <property type="protein sequence ID" value="KAK7367817.1"/>
    <property type="molecule type" value="Genomic_DNA"/>
</dbReference>
<dbReference type="Proteomes" id="UP001374584">
    <property type="component" value="Unassembled WGS sequence"/>
</dbReference>
<protein>
    <submittedName>
        <fullName evidence="1">Uncharacterized protein</fullName>
    </submittedName>
</protein>
<keyword evidence="2" id="KW-1185">Reference proteome</keyword>
<dbReference type="AlphaFoldDB" id="A0AAN9RD70"/>
<proteinExistence type="predicted"/>